<dbReference type="InterPro" id="IPR011009">
    <property type="entry name" value="Kinase-like_dom_sf"/>
</dbReference>
<dbReference type="EMBL" id="QGKY02000164">
    <property type="protein sequence ID" value="KAF2593415.1"/>
    <property type="molecule type" value="Genomic_DNA"/>
</dbReference>
<dbReference type="Pfam" id="PF07714">
    <property type="entry name" value="PK_Tyr_Ser-Thr"/>
    <property type="match status" value="1"/>
</dbReference>
<dbReference type="InterPro" id="IPR001245">
    <property type="entry name" value="Ser-Thr/Tyr_kinase_cat_dom"/>
</dbReference>
<evidence type="ECO:0000259" key="1">
    <source>
        <dbReference type="PROSITE" id="PS50011"/>
    </source>
</evidence>
<dbReference type="InterPro" id="IPR000719">
    <property type="entry name" value="Prot_kinase_dom"/>
</dbReference>
<dbReference type="GO" id="GO:0004672">
    <property type="term" value="F:protein kinase activity"/>
    <property type="evidence" value="ECO:0007669"/>
    <property type="project" value="InterPro"/>
</dbReference>
<organism evidence="2">
    <name type="scientific">Brassica cretica</name>
    <name type="common">Mustard</name>
    <dbReference type="NCBI Taxonomy" id="69181"/>
    <lineage>
        <taxon>Eukaryota</taxon>
        <taxon>Viridiplantae</taxon>
        <taxon>Streptophyta</taxon>
        <taxon>Embryophyta</taxon>
        <taxon>Tracheophyta</taxon>
        <taxon>Spermatophyta</taxon>
        <taxon>Magnoliopsida</taxon>
        <taxon>eudicotyledons</taxon>
        <taxon>Gunneridae</taxon>
        <taxon>Pentapetalae</taxon>
        <taxon>rosids</taxon>
        <taxon>malvids</taxon>
        <taxon>Brassicales</taxon>
        <taxon>Brassicaceae</taxon>
        <taxon>Brassiceae</taxon>
        <taxon>Brassica</taxon>
    </lineage>
</organism>
<dbReference type="Gene3D" id="3.30.200.20">
    <property type="entry name" value="Phosphorylase Kinase, domain 1"/>
    <property type="match status" value="1"/>
</dbReference>
<accession>A0A8S9KG20</accession>
<protein>
    <recommendedName>
        <fullName evidence="1">Protein kinase domain-containing protein</fullName>
    </recommendedName>
</protein>
<evidence type="ECO:0000313" key="2">
    <source>
        <dbReference type="EMBL" id="KAF2593415.1"/>
    </source>
</evidence>
<dbReference type="GO" id="GO:0005524">
    <property type="term" value="F:ATP binding"/>
    <property type="evidence" value="ECO:0007669"/>
    <property type="project" value="InterPro"/>
</dbReference>
<dbReference type="PANTHER" id="PTHR46146:SF3">
    <property type="entry name" value="SERINE_THREONINE-PROTEIN KINASE-LIKE PROTEIN CCR3-RELATED"/>
    <property type="match status" value="1"/>
</dbReference>
<sequence>MFLSDNSTGTKKKGLAAYSAVRGRHLLHEGVVYFISLPILEEATDNFSKRVGKESFGSVYYGRMKDGKEVAVKITADPSSRLNIQFATEVALLSRIHHRNLVPLIGYYEKADRRLLVYEYMHNGTLGDHLHSISLPLKFGFTLCQ</sequence>
<name>A0A8S9KG20_BRACR</name>
<comment type="caution">
    <text evidence="2">The sequence shown here is derived from an EMBL/GenBank/DDBJ whole genome shotgun (WGS) entry which is preliminary data.</text>
</comment>
<dbReference type="AlphaFoldDB" id="A0A8S9KG20"/>
<proteinExistence type="predicted"/>
<gene>
    <name evidence="2" type="ORF">F2Q70_00042527</name>
</gene>
<dbReference type="SUPFAM" id="SSF56112">
    <property type="entry name" value="Protein kinase-like (PK-like)"/>
    <property type="match status" value="1"/>
</dbReference>
<feature type="domain" description="Protein kinase" evidence="1">
    <location>
        <begin position="45"/>
        <end position="145"/>
    </location>
</feature>
<dbReference type="PROSITE" id="PS50011">
    <property type="entry name" value="PROTEIN_KINASE_DOM"/>
    <property type="match status" value="1"/>
</dbReference>
<dbReference type="PANTHER" id="PTHR46146">
    <property type="entry name" value="SERINE/THREONINE-PROTEIN KINASE-LIKE PROTEIN CCR4"/>
    <property type="match status" value="1"/>
</dbReference>
<reference evidence="2" key="1">
    <citation type="submission" date="2019-12" db="EMBL/GenBank/DDBJ databases">
        <title>Genome sequencing and annotation of Brassica cretica.</title>
        <authorList>
            <person name="Studholme D.J."/>
            <person name="Sarris P.F."/>
        </authorList>
    </citation>
    <scope>NUCLEOTIDE SEQUENCE</scope>
    <source>
        <strain evidence="2">PFS-102/07</strain>
        <tissue evidence="2">Leaf</tissue>
    </source>
</reference>